<evidence type="ECO:0000256" key="6">
    <source>
        <dbReference type="ARBA" id="ARBA00022953"/>
    </source>
</evidence>
<evidence type="ECO:0000256" key="5">
    <source>
        <dbReference type="ARBA" id="ARBA00022741"/>
    </source>
</evidence>
<evidence type="ECO:0000313" key="11">
    <source>
        <dbReference type="Proteomes" id="UP001058372"/>
    </source>
</evidence>
<organism evidence="10 11">
    <name type="scientific">Leviviridae sp</name>
    <dbReference type="NCBI Taxonomy" id="2027243"/>
    <lineage>
        <taxon>Viruses</taxon>
        <taxon>Riboviria</taxon>
        <taxon>Orthornavirae</taxon>
        <taxon>Lenarviricota</taxon>
        <taxon>Leviviricetes</taxon>
        <taxon>Norzivirales</taxon>
        <taxon>Fiersviridae</taxon>
    </lineage>
</organism>
<keyword evidence="6" id="KW-0693">Viral RNA replication</keyword>
<evidence type="ECO:0000256" key="1">
    <source>
        <dbReference type="ARBA" id="ARBA00012494"/>
    </source>
</evidence>
<dbReference type="EMBL" id="MZ679720">
    <property type="protein sequence ID" value="UJQ85605.1"/>
    <property type="molecule type" value="Genomic_RNA"/>
</dbReference>
<dbReference type="InterPro" id="IPR007096">
    <property type="entry name" value="RNA-dir_Rpol_cat_phage"/>
</dbReference>
<evidence type="ECO:0000256" key="8">
    <source>
        <dbReference type="ARBA" id="ARBA00048744"/>
    </source>
</evidence>
<dbReference type="InterPro" id="IPR043502">
    <property type="entry name" value="DNA/RNA_pol_sf"/>
</dbReference>
<evidence type="ECO:0000256" key="3">
    <source>
        <dbReference type="ARBA" id="ARBA00022679"/>
    </source>
</evidence>
<evidence type="ECO:0000256" key="7">
    <source>
        <dbReference type="ARBA" id="ARBA00030248"/>
    </source>
</evidence>
<proteinExistence type="predicted"/>
<dbReference type="EC" id="2.7.7.48" evidence="1"/>
<protein>
    <recommendedName>
        <fullName evidence="1">RNA-directed RNA polymerase</fullName>
        <ecNumber evidence="1">2.7.7.48</ecNumber>
    </recommendedName>
    <alternativeName>
        <fullName evidence="7">RNA replicase beta chain</fullName>
    </alternativeName>
</protein>
<dbReference type="Pfam" id="PF03431">
    <property type="entry name" value="RNA_replicase_B"/>
    <property type="match status" value="1"/>
</dbReference>
<evidence type="ECO:0000256" key="2">
    <source>
        <dbReference type="ARBA" id="ARBA00022484"/>
    </source>
</evidence>
<dbReference type="SUPFAM" id="SSF56672">
    <property type="entry name" value="DNA/RNA polymerases"/>
    <property type="match status" value="1"/>
</dbReference>
<sequence>MRRCEVHSLQGVLESLLRDYLKSYPSDTEEVERDISRLSLLVQTRGRGVFLLDLPALGKHFDRCLSDGVYSESSIPLNRKRWPDSPLPRFLSGVLLRVFERNSGRLRSDVDINVVSFLRQIYYFAKGYEDACSKEREAEAVSDFYRTDREVRIGTLSWSADRIDLERLPTLGFRGEIDFRDFPVGVHLRTRWESGLYTEGPERFQSVCDYVASRLGLFSPFTYKPRHGPGAVSDLRSNESKYSLPNWTEKLDRVFPFADFAFANYAEWADTAISDGFGNEAPSKLTIVPKSAKSPRLIASEPTSHMWCQQTILKYLLSGIERTSLRNSISLNDQEPSRVLALEASKEGRFATIDLSSASDRLSTWLVERVFRRNSPLIEALHAARTRHIVNGTGYETPEIPKGSYPLNKFVTQGTACTFPVQSIVFALICISAIIIHDNQKVTGGAIRRASKMVRVFGDDIIIPTRYDEAVRWLLTVVGLKVNHDKSFSVGNFRESCGMDAFRGYDVTPQHLNTLPDTSRASTLMSAVDCSNNFFRSGYWQTAAYIESTLPRWVQMNLPVVAIGSGRTGLESFCGADVSHLRKVWHDNYQQWDVKTVVLSGKTGRHAQTGQHDLFQYFTEEPAPDTIWEPGRARVPTQYLRVGRVPMRYYLGCISR</sequence>
<dbReference type="PROSITE" id="PS50522">
    <property type="entry name" value="RDRP_PHAGE"/>
    <property type="match status" value="1"/>
</dbReference>
<dbReference type="InterPro" id="IPR005093">
    <property type="entry name" value="RNArep_beta"/>
</dbReference>
<keyword evidence="4" id="KW-0548">Nucleotidyltransferase</keyword>
<accession>A0ABY3SUY8</accession>
<keyword evidence="5" id="KW-0547">Nucleotide-binding</keyword>
<feature type="domain" description="RdRp catalytic" evidence="9">
    <location>
        <begin position="339"/>
        <end position="491"/>
    </location>
</feature>
<evidence type="ECO:0000256" key="4">
    <source>
        <dbReference type="ARBA" id="ARBA00022695"/>
    </source>
</evidence>
<reference evidence="10" key="1">
    <citation type="submission" date="2021-05" db="EMBL/GenBank/DDBJ databases">
        <authorList>
            <person name="Chen Y.-M."/>
            <person name="Zhang Y.-Z."/>
        </authorList>
    </citation>
    <scope>NUCLEOTIDE SEQUENCE</scope>
    <source>
        <strain evidence="10">237b-k141_420015</strain>
    </source>
</reference>
<name>A0ABY3SUY8_9VIRU</name>
<keyword evidence="11" id="KW-1185">Reference proteome</keyword>
<keyword evidence="2" id="KW-0696">RNA-directed RNA polymerase</keyword>
<dbReference type="Proteomes" id="UP001058372">
    <property type="component" value="Segment"/>
</dbReference>
<reference evidence="10" key="2">
    <citation type="journal article" date="2022" name="Nat. Microbiol.">
        <title>RNA viromes from terrestrial sites across China expand environmental viral diversity.</title>
        <authorList>
            <person name="Chiapello M."/>
            <person name="Rodriguez-Romero J."/>
            <person name="Ayllon M.A."/>
            <person name="Turina M."/>
        </authorList>
    </citation>
    <scope>NUCLEOTIDE SEQUENCE</scope>
    <source>
        <strain evidence="10">237b-k141_420015</strain>
    </source>
</reference>
<keyword evidence="3" id="KW-0808">Transferase</keyword>
<evidence type="ECO:0000313" key="10">
    <source>
        <dbReference type="EMBL" id="UJQ85605.1"/>
    </source>
</evidence>
<evidence type="ECO:0000259" key="9">
    <source>
        <dbReference type="PROSITE" id="PS50522"/>
    </source>
</evidence>
<comment type="catalytic activity">
    <reaction evidence="8">
        <text>RNA(n) + a ribonucleoside 5'-triphosphate = RNA(n+1) + diphosphate</text>
        <dbReference type="Rhea" id="RHEA:21248"/>
        <dbReference type="Rhea" id="RHEA-COMP:14527"/>
        <dbReference type="Rhea" id="RHEA-COMP:17342"/>
        <dbReference type="ChEBI" id="CHEBI:33019"/>
        <dbReference type="ChEBI" id="CHEBI:61557"/>
        <dbReference type="ChEBI" id="CHEBI:140395"/>
        <dbReference type="EC" id="2.7.7.48"/>
    </reaction>
</comment>